<dbReference type="EMBL" id="QGNW01000058">
    <property type="protein sequence ID" value="RVX05066.1"/>
    <property type="molecule type" value="Genomic_DNA"/>
</dbReference>
<reference evidence="1 3" key="1">
    <citation type="journal article" date="2018" name="PLoS Genet.">
        <title>Population sequencing reveals clonal diversity and ancestral inbreeding in the grapevine cultivar Chardonnay.</title>
        <authorList>
            <person name="Roach M.J."/>
            <person name="Johnson D.L."/>
            <person name="Bohlmann J."/>
            <person name="van Vuuren H.J."/>
            <person name="Jones S.J."/>
            <person name="Pretorius I.S."/>
            <person name="Schmidt S.A."/>
            <person name="Borneman A.R."/>
        </authorList>
    </citation>
    <scope>NUCLEOTIDE SEQUENCE [LARGE SCALE GENOMIC DNA]</scope>
    <source>
        <strain evidence="3">cv. Chardonnay</strain>
        <strain evidence="1">I10V1</strain>
        <tissue evidence="1">Leaf</tissue>
    </source>
</reference>
<evidence type="ECO:0000313" key="1">
    <source>
        <dbReference type="EMBL" id="RVW15864.1"/>
    </source>
</evidence>
<comment type="caution">
    <text evidence="1">The sequence shown here is derived from an EMBL/GenBank/DDBJ whole genome shotgun (WGS) entry which is preliminary data.</text>
</comment>
<dbReference type="AlphaFoldDB" id="A0A438BXX0"/>
<evidence type="ECO:0000313" key="3">
    <source>
        <dbReference type="Proteomes" id="UP000288805"/>
    </source>
</evidence>
<proteinExistence type="predicted"/>
<sequence>MVPNQAFVLHSFIIDDILSFSWALKRQNDSFLPVIVNASLVSTMAQQC</sequence>
<dbReference type="Proteomes" id="UP000288805">
    <property type="component" value="Unassembled WGS sequence"/>
</dbReference>
<accession>A0A438BXX0</accession>
<protein>
    <submittedName>
        <fullName evidence="1">Uncharacterized protein</fullName>
    </submittedName>
</protein>
<gene>
    <name evidence="2" type="ORF">CK203_019271</name>
    <name evidence="1" type="ORF">CK203_073110</name>
</gene>
<name>A0A438BXX0_VITVI</name>
<organism evidence="1 3">
    <name type="scientific">Vitis vinifera</name>
    <name type="common">Grape</name>
    <dbReference type="NCBI Taxonomy" id="29760"/>
    <lineage>
        <taxon>Eukaryota</taxon>
        <taxon>Viridiplantae</taxon>
        <taxon>Streptophyta</taxon>
        <taxon>Embryophyta</taxon>
        <taxon>Tracheophyta</taxon>
        <taxon>Spermatophyta</taxon>
        <taxon>Magnoliopsida</taxon>
        <taxon>eudicotyledons</taxon>
        <taxon>Gunneridae</taxon>
        <taxon>Pentapetalae</taxon>
        <taxon>rosids</taxon>
        <taxon>Vitales</taxon>
        <taxon>Vitaceae</taxon>
        <taxon>Viteae</taxon>
        <taxon>Vitis</taxon>
    </lineage>
</organism>
<evidence type="ECO:0000313" key="2">
    <source>
        <dbReference type="EMBL" id="RVX05066.1"/>
    </source>
</evidence>
<dbReference type="EMBL" id="QGNW01002594">
    <property type="protein sequence ID" value="RVW15864.1"/>
    <property type="molecule type" value="Genomic_DNA"/>
</dbReference>